<sequence length="132" mass="15112">MLTVKVFQDTQRAREVLGNNLAEKLDGVAKRRCQLTAEKLKVSQAESQCNTVERTVLDDMRRIFSTRSTPVDDQHCAYIYYRHVILQSWSSVYQHESDSDDSDDGQGEESGTDEFKDPEAIRKAFATPRLHT</sequence>
<accession>A0ACC1TAL1</accession>
<gene>
    <name evidence="1" type="ORF">NM688_g1738</name>
</gene>
<protein>
    <submittedName>
        <fullName evidence="1">Uncharacterized protein</fullName>
    </submittedName>
</protein>
<organism evidence="1 2">
    <name type="scientific">Phlebia brevispora</name>
    <dbReference type="NCBI Taxonomy" id="194682"/>
    <lineage>
        <taxon>Eukaryota</taxon>
        <taxon>Fungi</taxon>
        <taxon>Dikarya</taxon>
        <taxon>Basidiomycota</taxon>
        <taxon>Agaricomycotina</taxon>
        <taxon>Agaricomycetes</taxon>
        <taxon>Polyporales</taxon>
        <taxon>Meruliaceae</taxon>
        <taxon>Phlebia</taxon>
    </lineage>
</organism>
<dbReference type="EMBL" id="JANHOG010000196">
    <property type="protein sequence ID" value="KAJ3556967.1"/>
    <property type="molecule type" value="Genomic_DNA"/>
</dbReference>
<dbReference type="Proteomes" id="UP001148662">
    <property type="component" value="Unassembled WGS sequence"/>
</dbReference>
<comment type="caution">
    <text evidence="1">The sequence shown here is derived from an EMBL/GenBank/DDBJ whole genome shotgun (WGS) entry which is preliminary data.</text>
</comment>
<evidence type="ECO:0000313" key="2">
    <source>
        <dbReference type="Proteomes" id="UP001148662"/>
    </source>
</evidence>
<keyword evidence="2" id="KW-1185">Reference proteome</keyword>
<name>A0ACC1TAL1_9APHY</name>
<evidence type="ECO:0000313" key="1">
    <source>
        <dbReference type="EMBL" id="KAJ3556967.1"/>
    </source>
</evidence>
<proteinExistence type="predicted"/>
<reference evidence="1" key="1">
    <citation type="submission" date="2022-07" db="EMBL/GenBank/DDBJ databases">
        <title>Genome Sequence of Phlebia brevispora.</title>
        <authorList>
            <person name="Buettner E."/>
        </authorList>
    </citation>
    <scope>NUCLEOTIDE SEQUENCE</scope>
    <source>
        <strain evidence="1">MPL23</strain>
    </source>
</reference>